<evidence type="ECO:0000256" key="1">
    <source>
        <dbReference type="SAM" id="SignalP"/>
    </source>
</evidence>
<evidence type="ECO:0000313" key="5">
    <source>
        <dbReference type="Proteomes" id="UP000074561"/>
    </source>
</evidence>
<feature type="domain" description="BON" evidence="2">
    <location>
        <begin position="49"/>
        <end position="117"/>
    </location>
</feature>
<proteinExistence type="predicted"/>
<dbReference type="AlphaFoldDB" id="A0A127QXD0"/>
<dbReference type="InterPro" id="IPR007055">
    <property type="entry name" value="BON_dom"/>
</dbReference>
<dbReference type="Proteomes" id="UP000074561">
    <property type="component" value="Chromosome"/>
</dbReference>
<dbReference type="STRING" id="279113.CPter91_3038"/>
<evidence type="ECO:0000313" key="3">
    <source>
        <dbReference type="EMBL" id="AMP05377.1"/>
    </source>
</evidence>
<organism evidence="3 5">
    <name type="scientific">Collimonas pratensis</name>
    <dbReference type="NCBI Taxonomy" id="279113"/>
    <lineage>
        <taxon>Bacteria</taxon>
        <taxon>Pseudomonadati</taxon>
        <taxon>Pseudomonadota</taxon>
        <taxon>Betaproteobacteria</taxon>
        <taxon>Burkholderiales</taxon>
        <taxon>Oxalobacteraceae</taxon>
        <taxon>Collimonas</taxon>
    </lineage>
</organism>
<evidence type="ECO:0000313" key="6">
    <source>
        <dbReference type="Proteomes" id="UP000074914"/>
    </source>
</evidence>
<dbReference type="EMBL" id="CP013236">
    <property type="protein sequence ID" value="AMP14601.1"/>
    <property type="molecule type" value="Genomic_DNA"/>
</dbReference>
<gene>
    <name evidence="4" type="ORF">CPter291_2343</name>
    <name evidence="3" type="ORF">CPter91_3038</name>
</gene>
<dbReference type="EMBL" id="CP013234">
    <property type="protein sequence ID" value="AMP05377.1"/>
    <property type="molecule type" value="Genomic_DNA"/>
</dbReference>
<reference evidence="5 6" key="1">
    <citation type="submission" date="2015-11" db="EMBL/GenBank/DDBJ databases">
        <title>Exploring the genomic traits of fungus-feeding bacterial genus Collimonas.</title>
        <authorList>
            <person name="Song C."/>
            <person name="Schmidt R."/>
            <person name="de Jager V."/>
            <person name="Krzyzanowska D."/>
            <person name="Jongedijk E."/>
            <person name="Cankar K."/>
            <person name="Beekwilder J."/>
            <person name="van Veen A."/>
            <person name="de Boer W."/>
            <person name="van Veen J.A."/>
            <person name="Garbeva P."/>
        </authorList>
    </citation>
    <scope>NUCLEOTIDE SEQUENCE [LARGE SCALE GENOMIC DNA]</scope>
    <source>
        <strain evidence="4 6">Ter291</strain>
        <strain evidence="3 5">Ter91</strain>
    </source>
</reference>
<dbReference type="PATRIC" id="fig|279113.10.peg.2336"/>
<dbReference type="InterPro" id="IPR051686">
    <property type="entry name" value="Lipoprotein_DolP"/>
</dbReference>
<protein>
    <submittedName>
        <fullName evidence="3">BON domain protein</fullName>
    </submittedName>
</protein>
<dbReference type="Proteomes" id="UP000074914">
    <property type="component" value="Chromosome"/>
</dbReference>
<keyword evidence="1" id="KW-0732">Signal</keyword>
<feature type="signal peptide" evidence="1">
    <location>
        <begin position="1"/>
        <end position="31"/>
    </location>
</feature>
<dbReference type="PROSITE" id="PS50914">
    <property type="entry name" value="BON"/>
    <property type="match status" value="2"/>
</dbReference>
<dbReference type="InterPro" id="IPR014004">
    <property type="entry name" value="Transpt-assoc_nodulatn_dom_bac"/>
</dbReference>
<dbReference type="PANTHER" id="PTHR34606:SF15">
    <property type="entry name" value="BON DOMAIN-CONTAINING PROTEIN"/>
    <property type="match status" value="1"/>
</dbReference>
<sequence>MNTSFLYKKSLRNVLIVAAFGASLAGPAAMAADAAAPQAHSDGVGATVTDAGITTTIKAKLMTTDGMGKSDVSVTTTNGVVTLDGAASSASAKSKAEAVAKQVEGVKSVDNNLTTPSNGVAADKVDKSVTKTKRVVSDSWITTKVKSEILADSVSKGFDVSVKTTHGVVVLSGALATQDAIDHVKDIAGKVKGVKSVDTSAITVAAK</sequence>
<dbReference type="PANTHER" id="PTHR34606">
    <property type="entry name" value="BON DOMAIN-CONTAINING PROTEIN"/>
    <property type="match status" value="1"/>
</dbReference>
<dbReference type="KEGG" id="cpra:CPter91_3038"/>
<keyword evidence="6" id="KW-1185">Reference proteome</keyword>
<dbReference type="RefSeq" id="WP_061941300.1">
    <property type="nucleotide sequence ID" value="NZ_CP013234.1"/>
</dbReference>
<feature type="chain" id="PRO_5013475071" evidence="1">
    <location>
        <begin position="32"/>
        <end position="207"/>
    </location>
</feature>
<feature type="domain" description="BON" evidence="2">
    <location>
        <begin position="137"/>
        <end position="206"/>
    </location>
</feature>
<dbReference type="Gene3D" id="3.30.1340.30">
    <property type="match status" value="2"/>
</dbReference>
<dbReference type="Pfam" id="PF04972">
    <property type="entry name" value="BON"/>
    <property type="match status" value="2"/>
</dbReference>
<evidence type="ECO:0000313" key="4">
    <source>
        <dbReference type="EMBL" id="AMP14601.1"/>
    </source>
</evidence>
<dbReference type="SMART" id="SM00749">
    <property type="entry name" value="BON"/>
    <property type="match status" value="2"/>
</dbReference>
<evidence type="ECO:0000259" key="2">
    <source>
        <dbReference type="PROSITE" id="PS50914"/>
    </source>
</evidence>
<dbReference type="OrthoDB" id="8588735at2"/>
<name>A0A127QXD0_9BURK</name>
<accession>A0A127QXD0</accession>